<proteinExistence type="predicted"/>
<dbReference type="OrthoDB" id="361944at2"/>
<name>A0A1C1YZM9_9HYPH</name>
<dbReference type="Proteomes" id="UP000094795">
    <property type="component" value="Unassembled WGS sequence"/>
</dbReference>
<comment type="caution">
    <text evidence="1">The sequence shown here is derived from an EMBL/GenBank/DDBJ whole genome shotgun (WGS) entry which is preliminary data.</text>
</comment>
<sequence length="62" mass="6882">MAGTDMKRASLEELRRMKQSGVLWPAATAASRPDLPEDFWADAVLRLSMKDRQTGAGDCDKE</sequence>
<dbReference type="RefSeq" id="WP_066174874.1">
    <property type="nucleotide sequence ID" value="NZ_LQZT01000002.1"/>
</dbReference>
<evidence type="ECO:0000313" key="2">
    <source>
        <dbReference type="Proteomes" id="UP000094795"/>
    </source>
</evidence>
<accession>A0A1C1YZM9</accession>
<organism evidence="1 2">
    <name type="scientific">Hoeflea olei</name>
    <dbReference type="NCBI Taxonomy" id="1480615"/>
    <lineage>
        <taxon>Bacteria</taxon>
        <taxon>Pseudomonadati</taxon>
        <taxon>Pseudomonadota</taxon>
        <taxon>Alphaproteobacteria</taxon>
        <taxon>Hyphomicrobiales</taxon>
        <taxon>Rhizobiaceae</taxon>
        <taxon>Hoeflea</taxon>
    </lineage>
</organism>
<protein>
    <submittedName>
        <fullName evidence="1">Uncharacterized protein</fullName>
    </submittedName>
</protein>
<evidence type="ECO:0000313" key="1">
    <source>
        <dbReference type="EMBL" id="OCW58932.1"/>
    </source>
</evidence>
<keyword evidence="2" id="KW-1185">Reference proteome</keyword>
<dbReference type="AlphaFoldDB" id="A0A1C1YZM9"/>
<gene>
    <name evidence="1" type="ORF">AWJ14_04225</name>
</gene>
<dbReference type="STRING" id="1480615.AWJ14_04225"/>
<reference evidence="1 2" key="1">
    <citation type="submission" date="2015-12" db="EMBL/GenBank/DDBJ databases">
        <authorList>
            <person name="Shamseldin A."/>
            <person name="Moawad H."/>
            <person name="Abd El-Rahim W.M."/>
            <person name="Sadowsky M.J."/>
        </authorList>
    </citation>
    <scope>NUCLEOTIDE SEQUENCE [LARGE SCALE GENOMIC DNA]</scope>
    <source>
        <strain evidence="1 2">JC234</strain>
    </source>
</reference>
<dbReference type="EMBL" id="LQZT01000002">
    <property type="protein sequence ID" value="OCW58932.1"/>
    <property type="molecule type" value="Genomic_DNA"/>
</dbReference>